<dbReference type="RefSeq" id="WP_014803289.1">
    <property type="nucleotide sequence ID" value="NC_018020.1"/>
</dbReference>
<reference evidence="1 2" key="1">
    <citation type="submission" date="2012-06" db="EMBL/GenBank/DDBJ databases">
        <title>The complete chromosome of genome of Turneriella parva DSM 21527.</title>
        <authorList>
            <consortium name="US DOE Joint Genome Institute (JGI-PGF)"/>
            <person name="Lucas S."/>
            <person name="Han J."/>
            <person name="Lapidus A."/>
            <person name="Bruce D."/>
            <person name="Goodwin L."/>
            <person name="Pitluck S."/>
            <person name="Peters L."/>
            <person name="Kyrpides N."/>
            <person name="Mavromatis K."/>
            <person name="Ivanova N."/>
            <person name="Mikhailova N."/>
            <person name="Chertkov O."/>
            <person name="Detter J.C."/>
            <person name="Tapia R."/>
            <person name="Han C."/>
            <person name="Land M."/>
            <person name="Hauser L."/>
            <person name="Markowitz V."/>
            <person name="Cheng J.-F."/>
            <person name="Hugenholtz P."/>
            <person name="Woyke T."/>
            <person name="Wu D."/>
            <person name="Gronow S."/>
            <person name="Wellnitz S."/>
            <person name="Brambilla E."/>
            <person name="Klenk H.-P."/>
            <person name="Eisen J.A."/>
        </authorList>
    </citation>
    <scope>NUCLEOTIDE SEQUENCE [LARGE SCALE GENOMIC DNA]</scope>
    <source>
        <strain evidence="2">ATCC BAA-1111 / DSM 21527 / NCTC 11395 / H</strain>
    </source>
</reference>
<keyword evidence="2" id="KW-1185">Reference proteome</keyword>
<accession>I4B676</accession>
<dbReference type="STRING" id="869212.Turpa_2137"/>
<dbReference type="KEGG" id="tpx:Turpa_2137"/>
<dbReference type="InterPro" id="IPR010985">
    <property type="entry name" value="Ribbon_hlx_hlx"/>
</dbReference>
<proteinExistence type="predicted"/>
<protein>
    <recommendedName>
        <fullName evidence="3">Arc-like DNA binding domain-containing protein</fullName>
    </recommendedName>
</protein>
<name>I4B676_TURPD</name>
<evidence type="ECO:0000313" key="2">
    <source>
        <dbReference type="Proteomes" id="UP000006048"/>
    </source>
</evidence>
<sequence>MASLQYTVRNVSPELDRNLRQIARKKRQSLNDTLIDALQASIGQAEYHDLDFVAGTWLEDADTAKALKDQRKIDKDMWQ</sequence>
<dbReference type="HOGENOM" id="CLU_181382_0_0_12"/>
<dbReference type="SUPFAM" id="SSF47598">
    <property type="entry name" value="Ribbon-helix-helix"/>
    <property type="match status" value="1"/>
</dbReference>
<gene>
    <name evidence="1" type="ordered locus">Turpa_2137</name>
</gene>
<evidence type="ECO:0008006" key="3">
    <source>
        <dbReference type="Google" id="ProtNLM"/>
    </source>
</evidence>
<dbReference type="GO" id="GO:0006355">
    <property type="term" value="P:regulation of DNA-templated transcription"/>
    <property type="evidence" value="ECO:0007669"/>
    <property type="project" value="InterPro"/>
</dbReference>
<organism evidence="1 2">
    <name type="scientific">Turneriella parva (strain ATCC BAA-1111 / DSM 21527 / NCTC 11395 / H)</name>
    <name type="common">Leptospira parva</name>
    <dbReference type="NCBI Taxonomy" id="869212"/>
    <lineage>
        <taxon>Bacteria</taxon>
        <taxon>Pseudomonadati</taxon>
        <taxon>Spirochaetota</taxon>
        <taxon>Spirochaetia</taxon>
        <taxon>Leptospirales</taxon>
        <taxon>Leptospiraceae</taxon>
        <taxon>Turneriella</taxon>
    </lineage>
</organism>
<dbReference type="Proteomes" id="UP000006048">
    <property type="component" value="Chromosome"/>
</dbReference>
<dbReference type="EMBL" id="CP002959">
    <property type="protein sequence ID" value="AFM12783.1"/>
    <property type="molecule type" value="Genomic_DNA"/>
</dbReference>
<dbReference type="AlphaFoldDB" id="I4B676"/>
<dbReference type="OrthoDB" id="7063287at2"/>
<evidence type="ECO:0000313" key="1">
    <source>
        <dbReference type="EMBL" id="AFM12783.1"/>
    </source>
</evidence>